<evidence type="ECO:0000313" key="3">
    <source>
        <dbReference type="EMBL" id="KAH0467623.1"/>
    </source>
</evidence>
<evidence type="ECO:0000256" key="1">
    <source>
        <dbReference type="ARBA" id="ARBA00022737"/>
    </source>
</evidence>
<sequence>MLRRGPTFQPKHCFAFNYLFLYTESSLSSTIRSKLTPHKFTIPALLKLSIALGAPLLHGEHLHAITLKSGLIHDLLVSTGLVELYFRNGQLKPPHHLFDEIPERDVVLFTAMISSYAQNGVGNQALEFFSKMIEEGKKPDKMTFSIVLSASSELK</sequence>
<name>A0AAV7HHU3_DENCH</name>
<evidence type="ECO:0000256" key="2">
    <source>
        <dbReference type="PROSITE-ProRule" id="PRU00708"/>
    </source>
</evidence>
<proteinExistence type="predicted"/>
<dbReference type="AlphaFoldDB" id="A0AAV7HHU3"/>
<feature type="repeat" description="PPR" evidence="2">
    <location>
        <begin position="105"/>
        <end position="139"/>
    </location>
</feature>
<dbReference type="EMBL" id="JAGFBR010000004">
    <property type="protein sequence ID" value="KAH0467623.1"/>
    <property type="molecule type" value="Genomic_DNA"/>
</dbReference>
<protein>
    <recommendedName>
        <fullName evidence="5">Pentatricopeptide repeat-containing protein</fullName>
    </recommendedName>
</protein>
<gene>
    <name evidence="3" type="ORF">IEQ34_002656</name>
</gene>
<evidence type="ECO:0008006" key="5">
    <source>
        <dbReference type="Google" id="ProtNLM"/>
    </source>
</evidence>
<keyword evidence="1" id="KW-0677">Repeat</keyword>
<dbReference type="Gene3D" id="1.25.40.10">
    <property type="entry name" value="Tetratricopeptide repeat domain"/>
    <property type="match status" value="1"/>
</dbReference>
<dbReference type="GO" id="GO:0003723">
    <property type="term" value="F:RNA binding"/>
    <property type="evidence" value="ECO:0007669"/>
    <property type="project" value="InterPro"/>
</dbReference>
<dbReference type="PANTHER" id="PTHR47926">
    <property type="entry name" value="PENTATRICOPEPTIDE REPEAT-CONTAINING PROTEIN"/>
    <property type="match status" value="1"/>
</dbReference>
<keyword evidence="4" id="KW-1185">Reference proteome</keyword>
<dbReference type="GO" id="GO:0009451">
    <property type="term" value="P:RNA modification"/>
    <property type="evidence" value="ECO:0007669"/>
    <property type="project" value="InterPro"/>
</dbReference>
<dbReference type="NCBIfam" id="TIGR00756">
    <property type="entry name" value="PPR"/>
    <property type="match status" value="1"/>
</dbReference>
<organism evidence="3 4">
    <name type="scientific">Dendrobium chrysotoxum</name>
    <name type="common">Orchid</name>
    <dbReference type="NCBI Taxonomy" id="161865"/>
    <lineage>
        <taxon>Eukaryota</taxon>
        <taxon>Viridiplantae</taxon>
        <taxon>Streptophyta</taxon>
        <taxon>Embryophyta</taxon>
        <taxon>Tracheophyta</taxon>
        <taxon>Spermatophyta</taxon>
        <taxon>Magnoliopsida</taxon>
        <taxon>Liliopsida</taxon>
        <taxon>Asparagales</taxon>
        <taxon>Orchidaceae</taxon>
        <taxon>Epidendroideae</taxon>
        <taxon>Malaxideae</taxon>
        <taxon>Dendrobiinae</taxon>
        <taxon>Dendrobium</taxon>
    </lineage>
</organism>
<dbReference type="Pfam" id="PF13041">
    <property type="entry name" value="PPR_2"/>
    <property type="match status" value="1"/>
</dbReference>
<dbReference type="InterPro" id="IPR046960">
    <property type="entry name" value="PPR_At4g14850-like_plant"/>
</dbReference>
<evidence type="ECO:0000313" key="4">
    <source>
        <dbReference type="Proteomes" id="UP000775213"/>
    </source>
</evidence>
<comment type="caution">
    <text evidence="3">The sequence shown here is derived from an EMBL/GenBank/DDBJ whole genome shotgun (WGS) entry which is preliminary data.</text>
</comment>
<accession>A0AAV7HHU3</accession>
<dbReference type="FunFam" id="1.25.40.10:FF:000381">
    <property type="entry name" value="Pentatricopeptide repeat-containing protein"/>
    <property type="match status" value="1"/>
</dbReference>
<reference evidence="3 4" key="1">
    <citation type="journal article" date="2021" name="Hortic Res">
        <title>Chromosome-scale assembly of the Dendrobium chrysotoxum genome enhances the understanding of orchid evolution.</title>
        <authorList>
            <person name="Zhang Y."/>
            <person name="Zhang G.Q."/>
            <person name="Zhang D."/>
            <person name="Liu X.D."/>
            <person name="Xu X.Y."/>
            <person name="Sun W.H."/>
            <person name="Yu X."/>
            <person name="Zhu X."/>
            <person name="Wang Z.W."/>
            <person name="Zhao X."/>
            <person name="Zhong W.Y."/>
            <person name="Chen H."/>
            <person name="Yin W.L."/>
            <person name="Huang T."/>
            <person name="Niu S.C."/>
            <person name="Liu Z.J."/>
        </authorList>
    </citation>
    <scope>NUCLEOTIDE SEQUENCE [LARGE SCALE GENOMIC DNA]</scope>
    <source>
        <strain evidence="3">Lindl</strain>
    </source>
</reference>
<dbReference type="PROSITE" id="PS51375">
    <property type="entry name" value="PPR"/>
    <property type="match status" value="1"/>
</dbReference>
<dbReference type="InterPro" id="IPR002885">
    <property type="entry name" value="PPR_rpt"/>
</dbReference>
<dbReference type="Proteomes" id="UP000775213">
    <property type="component" value="Unassembled WGS sequence"/>
</dbReference>
<dbReference type="InterPro" id="IPR011990">
    <property type="entry name" value="TPR-like_helical_dom_sf"/>
</dbReference>